<protein>
    <recommendedName>
        <fullName evidence="6">Sugar transporter SemiSWEET</fullName>
    </recommendedName>
</protein>
<accession>A0A2M9ZJ48</accession>
<dbReference type="InterPro" id="IPR004316">
    <property type="entry name" value="SWEET_rpt"/>
</dbReference>
<dbReference type="Proteomes" id="UP000231990">
    <property type="component" value="Unassembled WGS sequence"/>
</dbReference>
<dbReference type="EMBL" id="NPDY01000030">
    <property type="protein sequence ID" value="PJZ68191.1"/>
    <property type="molecule type" value="Genomic_DNA"/>
</dbReference>
<evidence type="ECO:0000313" key="3">
    <source>
        <dbReference type="EMBL" id="PJZ72086.1"/>
    </source>
</evidence>
<evidence type="ECO:0000313" key="2">
    <source>
        <dbReference type="EMBL" id="PJZ68191.1"/>
    </source>
</evidence>
<proteinExistence type="predicted"/>
<dbReference type="RefSeq" id="WP_100715397.1">
    <property type="nucleotide sequence ID" value="NZ_NPDY01000030.1"/>
</dbReference>
<dbReference type="EMBL" id="NPDZ01000013">
    <property type="protein sequence ID" value="PJZ72086.1"/>
    <property type="molecule type" value="Genomic_DNA"/>
</dbReference>
<dbReference type="InterPro" id="IPR047662">
    <property type="entry name" value="SemiSWEET"/>
</dbReference>
<organism evidence="3 5">
    <name type="scientific">Leptospira perolatii</name>
    <dbReference type="NCBI Taxonomy" id="2023191"/>
    <lineage>
        <taxon>Bacteria</taxon>
        <taxon>Pseudomonadati</taxon>
        <taxon>Spirochaetota</taxon>
        <taxon>Spirochaetia</taxon>
        <taxon>Leptospirales</taxon>
        <taxon>Leptospiraceae</taxon>
        <taxon>Leptospira</taxon>
    </lineage>
</organism>
<comment type="caution">
    <text evidence="3">The sequence shown here is derived from an EMBL/GenBank/DDBJ whole genome shotgun (WGS) entry which is preliminary data.</text>
</comment>
<sequence>MEHGIWIGYLASILTTISFVPQVVKVVLDGKTRDISRNMYVVLTTGVGLWLVYGILKSDLPIILANAFTLILTSIILFYKLREKGSE</sequence>
<feature type="transmembrane region" description="Helical" evidence="1">
    <location>
        <begin position="62"/>
        <end position="81"/>
    </location>
</feature>
<dbReference type="OrthoDB" id="9814012at2"/>
<dbReference type="AlphaFoldDB" id="A0A2M9ZJ48"/>
<keyword evidence="1" id="KW-0812">Transmembrane</keyword>
<name>A0A2M9ZJ48_9LEPT</name>
<dbReference type="Pfam" id="PF03083">
    <property type="entry name" value="MtN3_slv"/>
    <property type="match status" value="1"/>
</dbReference>
<dbReference type="Gene3D" id="1.20.1280.290">
    <property type="match status" value="1"/>
</dbReference>
<evidence type="ECO:0008006" key="6">
    <source>
        <dbReference type="Google" id="ProtNLM"/>
    </source>
</evidence>
<evidence type="ECO:0000256" key="1">
    <source>
        <dbReference type="SAM" id="Phobius"/>
    </source>
</evidence>
<reference evidence="4 5" key="1">
    <citation type="submission" date="2017-07" db="EMBL/GenBank/DDBJ databases">
        <title>Leptospira spp. isolated from tropical soils.</title>
        <authorList>
            <person name="Thibeaux R."/>
            <person name="Iraola G."/>
            <person name="Ferres I."/>
            <person name="Bierque E."/>
            <person name="Girault D."/>
            <person name="Soupe-Gilbert M.-E."/>
            <person name="Picardeau M."/>
            <person name="Goarant C."/>
        </authorList>
    </citation>
    <scope>NUCLEOTIDE SEQUENCE [LARGE SCALE GENOMIC DNA]</scope>
    <source>
        <strain evidence="3 5">FH1-B-B1</strain>
        <strain evidence="2 4">FH1-B-C1</strain>
    </source>
</reference>
<feature type="transmembrane region" description="Helical" evidence="1">
    <location>
        <begin position="6"/>
        <end position="28"/>
    </location>
</feature>
<keyword evidence="1" id="KW-1133">Transmembrane helix</keyword>
<dbReference type="GO" id="GO:0051119">
    <property type="term" value="F:sugar transmembrane transporter activity"/>
    <property type="evidence" value="ECO:0007669"/>
    <property type="project" value="InterPro"/>
</dbReference>
<feature type="transmembrane region" description="Helical" evidence="1">
    <location>
        <begin position="40"/>
        <end position="56"/>
    </location>
</feature>
<dbReference type="NCBIfam" id="NF037968">
    <property type="entry name" value="SemiSWEET_2"/>
    <property type="match status" value="1"/>
</dbReference>
<dbReference type="Proteomes" id="UP000231962">
    <property type="component" value="Unassembled WGS sequence"/>
</dbReference>
<keyword evidence="4" id="KW-1185">Reference proteome</keyword>
<keyword evidence="1" id="KW-0472">Membrane</keyword>
<evidence type="ECO:0000313" key="4">
    <source>
        <dbReference type="Proteomes" id="UP000231962"/>
    </source>
</evidence>
<gene>
    <name evidence="2" type="ORF">CH360_17510</name>
    <name evidence="3" type="ORF">CH373_15940</name>
</gene>
<dbReference type="GO" id="GO:0016020">
    <property type="term" value="C:membrane"/>
    <property type="evidence" value="ECO:0007669"/>
    <property type="project" value="InterPro"/>
</dbReference>
<evidence type="ECO:0000313" key="5">
    <source>
        <dbReference type="Proteomes" id="UP000231990"/>
    </source>
</evidence>